<gene>
    <name evidence="4" type="ORF">KP79_PYT10991</name>
</gene>
<keyword evidence="3" id="KW-0732">Signal</keyword>
<comment type="caution">
    <text evidence="4">The sequence shown here is derived from an EMBL/GenBank/DDBJ whole genome shotgun (WGS) entry which is preliminary data.</text>
</comment>
<feature type="signal peptide" evidence="3">
    <location>
        <begin position="1"/>
        <end position="19"/>
    </location>
</feature>
<evidence type="ECO:0000256" key="2">
    <source>
        <dbReference type="SAM" id="Phobius"/>
    </source>
</evidence>
<feature type="transmembrane region" description="Helical" evidence="2">
    <location>
        <begin position="176"/>
        <end position="193"/>
    </location>
</feature>
<evidence type="ECO:0000313" key="5">
    <source>
        <dbReference type="Proteomes" id="UP000242188"/>
    </source>
</evidence>
<organism evidence="4 5">
    <name type="scientific">Mizuhopecten yessoensis</name>
    <name type="common">Japanese scallop</name>
    <name type="synonym">Patinopecten yessoensis</name>
    <dbReference type="NCBI Taxonomy" id="6573"/>
    <lineage>
        <taxon>Eukaryota</taxon>
        <taxon>Metazoa</taxon>
        <taxon>Spiralia</taxon>
        <taxon>Lophotrochozoa</taxon>
        <taxon>Mollusca</taxon>
        <taxon>Bivalvia</taxon>
        <taxon>Autobranchia</taxon>
        <taxon>Pteriomorphia</taxon>
        <taxon>Pectinida</taxon>
        <taxon>Pectinoidea</taxon>
        <taxon>Pectinidae</taxon>
        <taxon>Mizuhopecten</taxon>
    </lineage>
</organism>
<name>A0A210PZM8_MIZYE</name>
<feature type="region of interest" description="Disordered" evidence="1">
    <location>
        <begin position="92"/>
        <end position="123"/>
    </location>
</feature>
<evidence type="ECO:0000256" key="1">
    <source>
        <dbReference type="SAM" id="MobiDB-lite"/>
    </source>
</evidence>
<sequence length="225" mass="24691">MKTCLILLGLVAAFVAVDCGVIAETKRQQQVSEVNIIDVMVHITGRLKMLVENLAGLKQAVEDFGGHQALEEYVSGAEHDFEQFFRNRFESGDNGPVPTGGPPGQSGGQSAESGGQSAESETTNIIITERTVQEESMCCGLLKKMDPFNRVAKPLYIDVSGFSQAYVSITDQGRTITVWYILFTVVFTFLSVWESYTEKKDVSTIGDQVPLGYARYLSNEPRACD</sequence>
<protein>
    <submittedName>
        <fullName evidence="4">Uncharacterized protein</fullName>
    </submittedName>
</protein>
<keyword evidence="2" id="KW-0812">Transmembrane</keyword>
<dbReference type="AlphaFoldDB" id="A0A210PZM8"/>
<dbReference type="Proteomes" id="UP000242188">
    <property type="component" value="Unassembled WGS sequence"/>
</dbReference>
<evidence type="ECO:0000313" key="4">
    <source>
        <dbReference type="EMBL" id="OWF41954.1"/>
    </source>
</evidence>
<dbReference type="EMBL" id="NEDP02005326">
    <property type="protein sequence ID" value="OWF41954.1"/>
    <property type="molecule type" value="Genomic_DNA"/>
</dbReference>
<reference evidence="4 5" key="1">
    <citation type="journal article" date="2017" name="Nat. Ecol. Evol.">
        <title>Scallop genome provides insights into evolution of bilaterian karyotype and development.</title>
        <authorList>
            <person name="Wang S."/>
            <person name="Zhang J."/>
            <person name="Jiao W."/>
            <person name="Li J."/>
            <person name="Xun X."/>
            <person name="Sun Y."/>
            <person name="Guo X."/>
            <person name="Huan P."/>
            <person name="Dong B."/>
            <person name="Zhang L."/>
            <person name="Hu X."/>
            <person name="Sun X."/>
            <person name="Wang J."/>
            <person name="Zhao C."/>
            <person name="Wang Y."/>
            <person name="Wang D."/>
            <person name="Huang X."/>
            <person name="Wang R."/>
            <person name="Lv J."/>
            <person name="Li Y."/>
            <person name="Zhang Z."/>
            <person name="Liu B."/>
            <person name="Lu W."/>
            <person name="Hui Y."/>
            <person name="Liang J."/>
            <person name="Zhou Z."/>
            <person name="Hou R."/>
            <person name="Li X."/>
            <person name="Liu Y."/>
            <person name="Li H."/>
            <person name="Ning X."/>
            <person name="Lin Y."/>
            <person name="Zhao L."/>
            <person name="Xing Q."/>
            <person name="Dou J."/>
            <person name="Li Y."/>
            <person name="Mao J."/>
            <person name="Guo H."/>
            <person name="Dou H."/>
            <person name="Li T."/>
            <person name="Mu C."/>
            <person name="Jiang W."/>
            <person name="Fu Q."/>
            <person name="Fu X."/>
            <person name="Miao Y."/>
            <person name="Liu J."/>
            <person name="Yu Q."/>
            <person name="Li R."/>
            <person name="Liao H."/>
            <person name="Li X."/>
            <person name="Kong Y."/>
            <person name="Jiang Z."/>
            <person name="Chourrout D."/>
            <person name="Li R."/>
            <person name="Bao Z."/>
        </authorList>
    </citation>
    <scope>NUCLEOTIDE SEQUENCE [LARGE SCALE GENOMIC DNA]</scope>
    <source>
        <strain evidence="4 5">PY_sf001</strain>
    </source>
</reference>
<feature type="chain" id="PRO_5012577901" evidence="3">
    <location>
        <begin position="20"/>
        <end position="225"/>
    </location>
</feature>
<keyword evidence="5" id="KW-1185">Reference proteome</keyword>
<feature type="compositionally biased region" description="Low complexity" evidence="1">
    <location>
        <begin position="108"/>
        <end position="123"/>
    </location>
</feature>
<keyword evidence="2" id="KW-0472">Membrane</keyword>
<proteinExistence type="predicted"/>
<keyword evidence="2" id="KW-1133">Transmembrane helix</keyword>
<evidence type="ECO:0000256" key="3">
    <source>
        <dbReference type="SAM" id="SignalP"/>
    </source>
</evidence>
<accession>A0A210PZM8</accession>